<dbReference type="InterPro" id="IPR010982">
    <property type="entry name" value="Lambda_DNA-bd_dom_sf"/>
</dbReference>
<accession>R4Z1W8</accession>
<evidence type="ECO:0000313" key="3">
    <source>
        <dbReference type="Proteomes" id="UP000018291"/>
    </source>
</evidence>
<sequence>MAKNFSDLVQPILDDPVRAARVAKFADEALQDVIAYQFAELRRGLGIDQEELAKRLGMTQAGVSKLEHSADPKLSTLRKLIEGLGGTLTIHAEIDGRTIRLAHSAAA</sequence>
<dbReference type="eggNOG" id="COG3620">
    <property type="taxonomic scope" value="Bacteria"/>
</dbReference>
<keyword evidence="3" id="KW-1185">Reference proteome</keyword>
<dbReference type="STRING" id="1229780.BN381_50051"/>
<proteinExistence type="predicted"/>
<name>R4Z1W8_9ACTN</name>
<dbReference type="SUPFAM" id="SSF47413">
    <property type="entry name" value="lambda repressor-like DNA-binding domains"/>
    <property type="match status" value="1"/>
</dbReference>
<dbReference type="CDD" id="cd00093">
    <property type="entry name" value="HTH_XRE"/>
    <property type="match status" value="1"/>
</dbReference>
<dbReference type="HOGENOM" id="CLU_066192_13_1_11"/>
<dbReference type="OrthoDB" id="6401124at2"/>
<gene>
    <name evidence="2" type="ORF">BN381_50051</name>
</gene>
<feature type="domain" description="HTH cro/C1-type" evidence="1">
    <location>
        <begin position="38"/>
        <end position="91"/>
    </location>
</feature>
<protein>
    <submittedName>
        <fullName evidence="2">Putative transcription regulator</fullName>
    </submittedName>
</protein>
<dbReference type="SMART" id="SM00530">
    <property type="entry name" value="HTH_XRE"/>
    <property type="match status" value="1"/>
</dbReference>
<dbReference type="InterPro" id="IPR001387">
    <property type="entry name" value="Cro/C1-type_HTH"/>
</dbReference>
<dbReference type="GO" id="GO:0003677">
    <property type="term" value="F:DNA binding"/>
    <property type="evidence" value="ECO:0007669"/>
    <property type="project" value="InterPro"/>
</dbReference>
<dbReference type="Pfam" id="PF01381">
    <property type="entry name" value="HTH_3"/>
    <property type="match status" value="1"/>
</dbReference>
<dbReference type="Proteomes" id="UP000018291">
    <property type="component" value="Unassembled WGS sequence"/>
</dbReference>
<evidence type="ECO:0000313" key="2">
    <source>
        <dbReference type="EMBL" id="CCM64909.1"/>
    </source>
</evidence>
<dbReference type="PROSITE" id="PS50943">
    <property type="entry name" value="HTH_CROC1"/>
    <property type="match status" value="1"/>
</dbReference>
<evidence type="ECO:0000259" key="1">
    <source>
        <dbReference type="PROSITE" id="PS50943"/>
    </source>
</evidence>
<comment type="caution">
    <text evidence="2">The sequence shown here is derived from an EMBL/GenBank/DDBJ whole genome shotgun (WGS) entry which is preliminary data.</text>
</comment>
<reference evidence="2 3" key="1">
    <citation type="journal article" date="2013" name="ISME J.">
        <title>Metabolic model for the filamentous 'Candidatus Microthrix parvicella' based on genomic and metagenomic analyses.</title>
        <authorList>
            <person name="Jon McIlroy S."/>
            <person name="Kristiansen R."/>
            <person name="Albertsen M."/>
            <person name="Michael Karst S."/>
            <person name="Rossetti S."/>
            <person name="Lund Nielsen J."/>
            <person name="Tandoi V."/>
            <person name="James Seviour R."/>
            <person name="Nielsen P.H."/>
        </authorList>
    </citation>
    <scope>NUCLEOTIDE SEQUENCE [LARGE SCALE GENOMIC DNA]</scope>
    <source>
        <strain evidence="2 3">RN1</strain>
    </source>
</reference>
<dbReference type="Gene3D" id="1.10.260.40">
    <property type="entry name" value="lambda repressor-like DNA-binding domains"/>
    <property type="match status" value="1"/>
</dbReference>
<dbReference type="AlphaFoldDB" id="R4Z1W8"/>
<dbReference type="EMBL" id="CANL01000045">
    <property type="protein sequence ID" value="CCM64909.1"/>
    <property type="molecule type" value="Genomic_DNA"/>
</dbReference>
<dbReference type="RefSeq" id="WP_012229261.1">
    <property type="nucleotide sequence ID" value="NZ_HG422565.1"/>
</dbReference>
<organism evidence="2 3">
    <name type="scientific">Candidatus Neomicrothrix parvicella RN1</name>
    <dbReference type="NCBI Taxonomy" id="1229780"/>
    <lineage>
        <taxon>Bacteria</taxon>
        <taxon>Bacillati</taxon>
        <taxon>Actinomycetota</taxon>
        <taxon>Acidimicrobiia</taxon>
        <taxon>Acidimicrobiales</taxon>
        <taxon>Microthrixaceae</taxon>
        <taxon>Candidatus Neomicrothrix</taxon>
    </lineage>
</organism>